<keyword evidence="3 5" id="KW-1133">Transmembrane helix</keyword>
<comment type="subcellular location">
    <subcellularLocation>
        <location evidence="1">Membrane</location>
        <topology evidence="1">Multi-pass membrane protein</topology>
    </subcellularLocation>
</comment>
<proteinExistence type="predicted"/>
<evidence type="ECO:0000256" key="5">
    <source>
        <dbReference type="SAM" id="Phobius"/>
    </source>
</evidence>
<feature type="transmembrane region" description="Helical" evidence="5">
    <location>
        <begin position="70"/>
        <end position="90"/>
    </location>
</feature>
<evidence type="ECO:0000313" key="7">
    <source>
        <dbReference type="Proteomes" id="UP001595844"/>
    </source>
</evidence>
<dbReference type="EMBL" id="JBHSDL010000030">
    <property type="protein sequence ID" value="MFC4377320.1"/>
    <property type="molecule type" value="Genomic_DNA"/>
</dbReference>
<protein>
    <submittedName>
        <fullName evidence="6">DoxX family protein</fullName>
    </submittedName>
</protein>
<evidence type="ECO:0000313" key="6">
    <source>
        <dbReference type="EMBL" id="MFC4377320.1"/>
    </source>
</evidence>
<accession>A0ABV8VR68</accession>
<dbReference type="Proteomes" id="UP001595844">
    <property type="component" value="Unassembled WGS sequence"/>
</dbReference>
<reference evidence="7" key="1">
    <citation type="journal article" date="2019" name="Int. J. Syst. Evol. Microbiol.">
        <title>The Global Catalogue of Microorganisms (GCM) 10K type strain sequencing project: providing services to taxonomists for standard genome sequencing and annotation.</title>
        <authorList>
            <consortium name="The Broad Institute Genomics Platform"/>
            <consortium name="The Broad Institute Genome Sequencing Center for Infectious Disease"/>
            <person name="Wu L."/>
            <person name="Ma J."/>
        </authorList>
    </citation>
    <scope>NUCLEOTIDE SEQUENCE [LARGE SCALE GENOMIC DNA]</scope>
    <source>
        <strain evidence="7">IBRC-M 10490</strain>
    </source>
</reference>
<feature type="transmembrane region" description="Helical" evidence="5">
    <location>
        <begin position="102"/>
        <end position="120"/>
    </location>
</feature>
<gene>
    <name evidence="6" type="ORF">ACFO5K_24875</name>
</gene>
<name>A0ABV8VR68_9NOCA</name>
<evidence type="ECO:0000256" key="3">
    <source>
        <dbReference type="ARBA" id="ARBA00022989"/>
    </source>
</evidence>
<keyword evidence="7" id="KW-1185">Reference proteome</keyword>
<dbReference type="InterPro" id="IPR032808">
    <property type="entry name" value="DoxX"/>
</dbReference>
<comment type="caution">
    <text evidence="6">The sequence shown here is derived from an EMBL/GenBank/DDBJ whole genome shotgun (WGS) entry which is preliminary data.</text>
</comment>
<dbReference type="Pfam" id="PF13564">
    <property type="entry name" value="DoxX_2"/>
    <property type="match status" value="1"/>
</dbReference>
<evidence type="ECO:0000256" key="2">
    <source>
        <dbReference type="ARBA" id="ARBA00022692"/>
    </source>
</evidence>
<keyword evidence="2 5" id="KW-0812">Transmembrane</keyword>
<evidence type="ECO:0000256" key="4">
    <source>
        <dbReference type="ARBA" id="ARBA00023136"/>
    </source>
</evidence>
<dbReference type="RefSeq" id="WP_378567798.1">
    <property type="nucleotide sequence ID" value="NZ_JBHSDL010000030.1"/>
</dbReference>
<sequence>MNLALWICASLLAAVLLLAGLGKLIVRKEKMVTLPNAGWTGHVSVGVYKTLGALEVAGAAGLVLPAVTGIAPVLVPIAAVCTALLMVGAAITHSRLHEPKAVLANLVYLGLAVFVAWGRFGPEAFLS</sequence>
<organism evidence="6 7">
    <name type="scientific">Nocardia halotolerans</name>
    <dbReference type="NCBI Taxonomy" id="1755878"/>
    <lineage>
        <taxon>Bacteria</taxon>
        <taxon>Bacillati</taxon>
        <taxon>Actinomycetota</taxon>
        <taxon>Actinomycetes</taxon>
        <taxon>Mycobacteriales</taxon>
        <taxon>Nocardiaceae</taxon>
        <taxon>Nocardia</taxon>
    </lineage>
</organism>
<keyword evidence="4 5" id="KW-0472">Membrane</keyword>
<evidence type="ECO:0000256" key="1">
    <source>
        <dbReference type="ARBA" id="ARBA00004141"/>
    </source>
</evidence>